<dbReference type="Proteomes" id="UP001549047">
    <property type="component" value="Unassembled WGS sequence"/>
</dbReference>
<evidence type="ECO:0000313" key="4">
    <source>
        <dbReference type="Proteomes" id="UP001549047"/>
    </source>
</evidence>
<evidence type="ECO:0000256" key="1">
    <source>
        <dbReference type="ARBA" id="ARBA00022603"/>
    </source>
</evidence>
<reference evidence="3 4" key="1">
    <citation type="submission" date="2024-06" db="EMBL/GenBank/DDBJ databases">
        <title>Genomic Encyclopedia of Type Strains, Phase IV (KMG-IV): sequencing the most valuable type-strain genomes for metagenomic binning, comparative biology and taxonomic classification.</title>
        <authorList>
            <person name="Goeker M."/>
        </authorList>
    </citation>
    <scope>NUCLEOTIDE SEQUENCE [LARGE SCALE GENOMIC DNA]</scope>
    <source>
        <strain evidence="3 4">DSM 29780</strain>
    </source>
</reference>
<dbReference type="Gene3D" id="3.40.50.150">
    <property type="entry name" value="Vaccinia Virus protein VP39"/>
    <property type="match status" value="1"/>
</dbReference>
<evidence type="ECO:0000256" key="2">
    <source>
        <dbReference type="ARBA" id="ARBA00022679"/>
    </source>
</evidence>
<keyword evidence="2" id="KW-0808">Transferase</keyword>
<name>A0ABV2J5D8_9HYPH</name>
<keyword evidence="1" id="KW-0489">Methyltransferase</keyword>
<accession>A0ABV2J5D8</accession>
<proteinExistence type="predicted"/>
<keyword evidence="4" id="KW-1185">Reference proteome</keyword>
<organism evidence="3 4">
    <name type="scientific">Rhizobium aquaticum</name>
    <dbReference type="NCBI Taxonomy" id="1549636"/>
    <lineage>
        <taxon>Bacteria</taxon>
        <taxon>Pseudomonadati</taxon>
        <taxon>Pseudomonadota</taxon>
        <taxon>Alphaproteobacteria</taxon>
        <taxon>Hyphomicrobiales</taxon>
        <taxon>Rhizobiaceae</taxon>
        <taxon>Rhizobium/Agrobacterium group</taxon>
        <taxon>Rhizobium</taxon>
    </lineage>
</organism>
<evidence type="ECO:0000313" key="3">
    <source>
        <dbReference type="EMBL" id="MET3615966.1"/>
    </source>
</evidence>
<sequence>MKDDRQEFEDMRRAKSLALGNDGAAFDRAVELLVDLDRYNYSYLWTWMGVPVIQLPADIMATQEVIWNSKPDVIVETGVARGGSVLMLASLLQLTGGRKVIGVDIDIRAHNRDSIENHPMSRHVELIEGSSTSPETLEKVRSHINPGDRVMVILDSDHSFEHVLNELRTYGPIVTEGCYLVVADTLLGFLSEDQTPRERSHVWLKGNEPLSAIRQYVTETDRFELDEVLNGKLVMSSSPAGYYRCIK</sequence>
<dbReference type="RefSeq" id="WP_354558423.1">
    <property type="nucleotide sequence ID" value="NZ_JBEPMB010000010.1"/>
</dbReference>
<dbReference type="InterPro" id="IPR007072">
    <property type="entry name" value="RNMT_CmcI"/>
</dbReference>
<comment type="caution">
    <text evidence="3">The sequence shown here is derived from an EMBL/GenBank/DDBJ whole genome shotgun (WGS) entry which is preliminary data.</text>
</comment>
<dbReference type="InterPro" id="IPR029063">
    <property type="entry name" value="SAM-dependent_MTases_sf"/>
</dbReference>
<dbReference type="SUPFAM" id="SSF53335">
    <property type="entry name" value="S-adenosyl-L-methionine-dependent methyltransferases"/>
    <property type="match status" value="1"/>
</dbReference>
<protein>
    <submittedName>
        <fullName evidence="3">Cephalosporin hydroxylase</fullName>
    </submittedName>
</protein>
<dbReference type="EMBL" id="JBEPMB010000010">
    <property type="protein sequence ID" value="MET3615966.1"/>
    <property type="molecule type" value="Genomic_DNA"/>
</dbReference>
<dbReference type="PANTHER" id="PTHR40048">
    <property type="entry name" value="RHAMNOSYL O-METHYLTRANSFERASE"/>
    <property type="match status" value="1"/>
</dbReference>
<dbReference type="Pfam" id="PF04989">
    <property type="entry name" value="RMNT_CmcI"/>
    <property type="match status" value="1"/>
</dbReference>
<dbReference type="PANTHER" id="PTHR40048:SF1">
    <property type="entry name" value="RHAMNOSYL O-METHYLTRANSFERASE"/>
    <property type="match status" value="1"/>
</dbReference>
<gene>
    <name evidence="3" type="ORF">ABID16_004313</name>
</gene>